<dbReference type="AlphaFoldDB" id="A0A1M7YBJ4"/>
<accession>A0A1M7YBJ4</accession>
<dbReference type="EMBL" id="FRFE01000016">
    <property type="protein sequence ID" value="SHO49959.1"/>
    <property type="molecule type" value="Genomic_DNA"/>
</dbReference>
<dbReference type="Pfam" id="PF04024">
    <property type="entry name" value="PspC"/>
    <property type="match status" value="1"/>
</dbReference>
<gene>
    <name evidence="3" type="ORF">SAMN02745220_03186</name>
</gene>
<sequence>MRKCLRNGGIYRSRDGVLLGVCRGIADYYDLSVFWIRLGLVIVFLLSGFWPVIGIYIVAALLMKPRPVKPIENEEEQEFYDSYVNSPKNAAQRLRRKFENLERRIRRMEDKVTGRDYEWERKFNS</sequence>
<proteinExistence type="predicted"/>
<evidence type="ECO:0000313" key="3">
    <source>
        <dbReference type="EMBL" id="SHO49959.1"/>
    </source>
</evidence>
<feature type="domain" description="Phage shock protein PspC N-terminal" evidence="2">
    <location>
        <begin position="10"/>
        <end position="65"/>
    </location>
</feature>
<dbReference type="InterPro" id="IPR014320">
    <property type="entry name" value="Phageshock_PspC"/>
</dbReference>
<dbReference type="RefSeq" id="WP_073614659.1">
    <property type="nucleotide sequence ID" value="NZ_FRFE01000016.1"/>
</dbReference>
<evidence type="ECO:0000256" key="1">
    <source>
        <dbReference type="SAM" id="Phobius"/>
    </source>
</evidence>
<evidence type="ECO:0000313" key="4">
    <source>
        <dbReference type="Proteomes" id="UP000184603"/>
    </source>
</evidence>
<name>A0A1M7YBJ4_9BACT</name>
<dbReference type="NCBIfam" id="TIGR02978">
    <property type="entry name" value="phageshock_pspC"/>
    <property type="match status" value="1"/>
</dbReference>
<keyword evidence="4" id="KW-1185">Reference proteome</keyword>
<reference evidence="3 4" key="1">
    <citation type="submission" date="2016-12" db="EMBL/GenBank/DDBJ databases">
        <authorList>
            <person name="Song W.-J."/>
            <person name="Kurnit D.M."/>
        </authorList>
    </citation>
    <scope>NUCLEOTIDE SEQUENCE [LARGE SCALE GENOMIC DNA]</scope>
    <source>
        <strain evidence="3 4">DSM 18488</strain>
    </source>
</reference>
<evidence type="ECO:0000259" key="2">
    <source>
        <dbReference type="Pfam" id="PF04024"/>
    </source>
</evidence>
<keyword evidence="1" id="KW-0472">Membrane</keyword>
<dbReference type="OrthoDB" id="7359894at2"/>
<dbReference type="InterPro" id="IPR007168">
    <property type="entry name" value="Phageshock_PspC_N"/>
</dbReference>
<keyword evidence="1" id="KW-0812">Transmembrane</keyword>
<dbReference type="Proteomes" id="UP000184603">
    <property type="component" value="Unassembled WGS sequence"/>
</dbReference>
<protein>
    <submittedName>
        <fullName evidence="3">Phage shock protein C (PspC) family protein</fullName>
    </submittedName>
</protein>
<keyword evidence="1" id="KW-1133">Transmembrane helix</keyword>
<dbReference type="STRING" id="1121416.SAMN02745220_03186"/>
<feature type="transmembrane region" description="Helical" evidence="1">
    <location>
        <begin position="34"/>
        <end position="62"/>
    </location>
</feature>
<organism evidence="3 4">
    <name type="scientific">Desulfopila aestuarii DSM 18488</name>
    <dbReference type="NCBI Taxonomy" id="1121416"/>
    <lineage>
        <taxon>Bacteria</taxon>
        <taxon>Pseudomonadati</taxon>
        <taxon>Thermodesulfobacteriota</taxon>
        <taxon>Desulfobulbia</taxon>
        <taxon>Desulfobulbales</taxon>
        <taxon>Desulfocapsaceae</taxon>
        <taxon>Desulfopila</taxon>
    </lineage>
</organism>